<accession>A0A3L7DZX1</accession>
<proteinExistence type="predicted"/>
<evidence type="ECO:0008006" key="4">
    <source>
        <dbReference type="Google" id="ProtNLM"/>
    </source>
</evidence>
<dbReference type="EMBL" id="QRAN01000003">
    <property type="protein sequence ID" value="RLQ23068.1"/>
    <property type="molecule type" value="Genomic_DNA"/>
</dbReference>
<sequence>MGGKACLRAIIGVLLALLSAGSAFAHLDAQRVSLSQLFLNADVVAIALIDGISERRFLLDEQATSSQVVRAQVQQSYKGSAPAEVDFFQDGHGHAHYVPGDTALLFLDAVSNRAEFAELGPAAGVAFVSSQVRNTEHRIEADALPDYQWILAAYAGFGNSTAITDEQRTGQLKAILLRMLGSNSAELVESGLLDWEHAGATMQLTRDERADLLALIRDPARPINLRLAILRTMDRKQLADDKAWVYLLQHESADNLPLVIRSTEGYESPAFMPYLIALLKNPSAITAEAAARALGHPVYAGAEDALAALLDAPGQRLNYAAVSALLGLGSDKARSILLEAESSHPNAKVRRMISARLRLVTYLAGDHSTFN</sequence>
<dbReference type="SUPFAM" id="SSF48371">
    <property type="entry name" value="ARM repeat"/>
    <property type="match status" value="1"/>
</dbReference>
<evidence type="ECO:0000256" key="1">
    <source>
        <dbReference type="SAM" id="SignalP"/>
    </source>
</evidence>
<dbReference type="InterPro" id="IPR011989">
    <property type="entry name" value="ARM-like"/>
</dbReference>
<comment type="caution">
    <text evidence="2">The sequence shown here is derived from an EMBL/GenBank/DDBJ whole genome shotgun (WGS) entry which is preliminary data.</text>
</comment>
<dbReference type="Proteomes" id="UP000265509">
    <property type="component" value="Unassembled WGS sequence"/>
</dbReference>
<dbReference type="OrthoDB" id="5729709at2"/>
<dbReference type="AlphaFoldDB" id="A0A3L7DZX1"/>
<keyword evidence="3" id="KW-1185">Reference proteome</keyword>
<protein>
    <recommendedName>
        <fullName evidence="4">HEAT repeat domain-containing protein</fullName>
    </recommendedName>
</protein>
<dbReference type="Gene3D" id="1.25.10.10">
    <property type="entry name" value="Leucine-rich Repeat Variant"/>
    <property type="match status" value="1"/>
</dbReference>
<organism evidence="2 3">
    <name type="scientific">Seongchinamella sediminis</name>
    <dbReference type="NCBI Taxonomy" id="2283635"/>
    <lineage>
        <taxon>Bacteria</taxon>
        <taxon>Pseudomonadati</taxon>
        <taxon>Pseudomonadota</taxon>
        <taxon>Gammaproteobacteria</taxon>
        <taxon>Cellvibrionales</taxon>
        <taxon>Halieaceae</taxon>
        <taxon>Seongchinamella</taxon>
    </lineage>
</organism>
<feature type="chain" id="PRO_5017989881" description="HEAT repeat domain-containing protein" evidence="1">
    <location>
        <begin position="26"/>
        <end position="371"/>
    </location>
</feature>
<dbReference type="Pfam" id="PF13646">
    <property type="entry name" value="HEAT_2"/>
    <property type="match status" value="1"/>
</dbReference>
<evidence type="ECO:0000313" key="3">
    <source>
        <dbReference type="Proteomes" id="UP000265509"/>
    </source>
</evidence>
<evidence type="ECO:0000313" key="2">
    <source>
        <dbReference type="EMBL" id="RLQ23068.1"/>
    </source>
</evidence>
<keyword evidence="1" id="KW-0732">Signal</keyword>
<reference evidence="2 3" key="1">
    <citation type="submission" date="2018-07" db="EMBL/GenBank/DDBJ databases">
        <title>Halioglobus sp. genome submission.</title>
        <authorList>
            <person name="Ye M.-Q."/>
            <person name="Du Z.-J."/>
        </authorList>
    </citation>
    <scope>NUCLEOTIDE SEQUENCE [LARGE SCALE GENOMIC DNA]</scope>
    <source>
        <strain evidence="2 3">U0301</strain>
    </source>
</reference>
<name>A0A3L7DZX1_9GAMM</name>
<feature type="signal peptide" evidence="1">
    <location>
        <begin position="1"/>
        <end position="25"/>
    </location>
</feature>
<dbReference type="RefSeq" id="WP_117952836.1">
    <property type="nucleotide sequence ID" value="NZ_QRAN01000003.1"/>
</dbReference>
<dbReference type="InterPro" id="IPR016024">
    <property type="entry name" value="ARM-type_fold"/>
</dbReference>
<gene>
    <name evidence="2" type="ORF">DWB85_03570</name>
</gene>